<dbReference type="Proteomes" id="UP001591681">
    <property type="component" value="Unassembled WGS sequence"/>
</dbReference>
<evidence type="ECO:0000256" key="3">
    <source>
        <dbReference type="ARBA" id="ARBA00022837"/>
    </source>
</evidence>
<protein>
    <recommendedName>
        <fullName evidence="4">Calx-beta domain-containing protein</fullName>
    </recommendedName>
</protein>
<accession>A0ABD1IY25</accession>
<evidence type="ECO:0000256" key="2">
    <source>
        <dbReference type="ARBA" id="ARBA00022737"/>
    </source>
</evidence>
<evidence type="ECO:0000313" key="5">
    <source>
        <dbReference type="EMBL" id="KAL2079826.1"/>
    </source>
</evidence>
<dbReference type="SMART" id="SM00237">
    <property type="entry name" value="Calx_beta"/>
    <property type="match status" value="1"/>
</dbReference>
<evidence type="ECO:0000259" key="4">
    <source>
        <dbReference type="SMART" id="SM00237"/>
    </source>
</evidence>
<name>A0ABD1IY25_9TELE</name>
<comment type="caution">
    <text evidence="5">The sequence shown here is derived from an EMBL/GenBank/DDBJ whole genome shotgun (WGS) entry which is preliminary data.</text>
</comment>
<dbReference type="SUPFAM" id="SSF141072">
    <property type="entry name" value="CalX-like"/>
    <property type="match status" value="3"/>
</dbReference>
<organism evidence="5 6">
    <name type="scientific">Coilia grayii</name>
    <name type="common">Gray's grenadier anchovy</name>
    <dbReference type="NCBI Taxonomy" id="363190"/>
    <lineage>
        <taxon>Eukaryota</taxon>
        <taxon>Metazoa</taxon>
        <taxon>Chordata</taxon>
        <taxon>Craniata</taxon>
        <taxon>Vertebrata</taxon>
        <taxon>Euteleostomi</taxon>
        <taxon>Actinopterygii</taxon>
        <taxon>Neopterygii</taxon>
        <taxon>Teleostei</taxon>
        <taxon>Clupei</taxon>
        <taxon>Clupeiformes</taxon>
        <taxon>Clupeoidei</taxon>
        <taxon>Engraulidae</taxon>
        <taxon>Coilinae</taxon>
        <taxon>Coilia</taxon>
    </lineage>
</organism>
<gene>
    <name evidence="5" type="ORF">ACEWY4_025570</name>
</gene>
<dbReference type="EMBL" id="JBHFQA010000022">
    <property type="protein sequence ID" value="KAL2079826.1"/>
    <property type="molecule type" value="Genomic_DNA"/>
</dbReference>
<dbReference type="InterPro" id="IPR038081">
    <property type="entry name" value="CalX-like_sf"/>
</dbReference>
<dbReference type="InterPro" id="IPR003644">
    <property type="entry name" value="Calx_beta"/>
</dbReference>
<dbReference type="PANTHER" id="PTHR46682">
    <property type="entry name" value="ADHESION G-PROTEIN COUPLED RECEPTOR V1"/>
    <property type="match status" value="1"/>
</dbReference>
<keyword evidence="2" id="KW-0677">Repeat</keyword>
<dbReference type="PANTHER" id="PTHR46682:SF1">
    <property type="entry name" value="ADHESION G-PROTEIN COUPLED RECEPTOR V1"/>
    <property type="match status" value="1"/>
</dbReference>
<keyword evidence="6" id="KW-1185">Reference proteome</keyword>
<dbReference type="InterPro" id="IPR026919">
    <property type="entry name" value="ADGRV1"/>
</dbReference>
<sequence>MVSEPQFPDDPASVALLTVVRSPSGKGTVYLAWFLEKDGWEDLTPHNGTITFNEIDSKKVIELHAVADAVFEGEEKFSVQLIAITDEVMINPTTGVASVIIQADRGAFGHVEISELSSNILIGEPQGEYNGTAVISLKRGPEVSGDIKLFWNITPAVDIEFEQISGIVMMKDQQSTATILLKVLHDDIPEMRSFYQLAVSAFSPGSIVNLDKRVANITVAASDLPYGIFSFSKNSQQVAESDSKVIVTVVRSMGTYSNVILSFQTFSGAADSGQDFAPPSGQLHFGPGDTSRDLIIEILEDEIPEGPEDFYINITEVTVVNSSYVDYTVREYGLQYDQPPGIGNISSIMVIIQKNDNIEGVIEFHRHYVNFTGNNGACHEQTLLNRVYQRSGEKGGESPSHSVQYYTMIMW</sequence>
<keyword evidence="1" id="KW-0732">Signal</keyword>
<evidence type="ECO:0000313" key="6">
    <source>
        <dbReference type="Proteomes" id="UP001591681"/>
    </source>
</evidence>
<proteinExistence type="predicted"/>
<dbReference type="Gene3D" id="2.60.40.2030">
    <property type="match status" value="2"/>
</dbReference>
<reference evidence="5 6" key="1">
    <citation type="submission" date="2024-09" db="EMBL/GenBank/DDBJ databases">
        <title>A chromosome-level genome assembly of Gray's grenadier anchovy, Coilia grayii.</title>
        <authorList>
            <person name="Fu Z."/>
        </authorList>
    </citation>
    <scope>NUCLEOTIDE SEQUENCE [LARGE SCALE GENOMIC DNA]</scope>
    <source>
        <strain evidence="5">G4</strain>
        <tissue evidence="5">Muscle</tissue>
    </source>
</reference>
<feature type="domain" description="Calx-beta" evidence="4">
    <location>
        <begin position="215"/>
        <end position="315"/>
    </location>
</feature>
<keyword evidence="3" id="KW-0106">Calcium</keyword>
<evidence type="ECO:0000256" key="1">
    <source>
        <dbReference type="ARBA" id="ARBA00022729"/>
    </source>
</evidence>
<dbReference type="AlphaFoldDB" id="A0ABD1IY25"/>
<dbReference type="Pfam" id="PF03160">
    <property type="entry name" value="Calx-beta"/>
    <property type="match status" value="2"/>
</dbReference>